<dbReference type="InterPro" id="IPR050439">
    <property type="entry name" value="ADAMTS_ADAMTS-like"/>
</dbReference>
<dbReference type="PANTHER" id="PTHR13723:SF316">
    <property type="entry name" value="LONELY HEART, ISOFORM A"/>
    <property type="match status" value="1"/>
</dbReference>
<dbReference type="PROSITE" id="PS51670">
    <property type="entry name" value="SHKT"/>
    <property type="match status" value="1"/>
</dbReference>
<dbReference type="Gene3D" id="2.60.120.830">
    <property type="match status" value="1"/>
</dbReference>
<dbReference type="InterPro" id="IPR010294">
    <property type="entry name" value="ADAMTS_spacer1"/>
</dbReference>
<proteinExistence type="predicted"/>
<keyword evidence="2" id="KW-0964">Secreted</keyword>
<keyword evidence="9" id="KW-1185">Reference proteome</keyword>
<dbReference type="GO" id="GO:0004222">
    <property type="term" value="F:metalloendopeptidase activity"/>
    <property type="evidence" value="ECO:0007669"/>
    <property type="project" value="TreeGrafter"/>
</dbReference>
<keyword evidence="3" id="KW-0732">Signal</keyword>
<dbReference type="OrthoDB" id="5781878at2759"/>
<dbReference type="GO" id="GO:0030198">
    <property type="term" value="P:extracellular matrix organization"/>
    <property type="evidence" value="ECO:0007669"/>
    <property type="project" value="TreeGrafter"/>
</dbReference>
<comment type="caution">
    <text evidence="5">Lacks conserved residue(s) required for the propagation of feature annotation.</text>
</comment>
<dbReference type="Gene3D" id="2.20.100.10">
    <property type="entry name" value="Thrombospondin type-1 (TSP1) repeat"/>
    <property type="match status" value="4"/>
</dbReference>
<keyword evidence="5" id="KW-1015">Disulfide bond</keyword>
<feature type="domain" description="PLAC" evidence="6">
    <location>
        <begin position="505"/>
        <end position="542"/>
    </location>
</feature>
<keyword evidence="4" id="KW-0677">Repeat</keyword>
<evidence type="ECO:0000259" key="7">
    <source>
        <dbReference type="PROSITE" id="PS51670"/>
    </source>
</evidence>
<feature type="disulfide bond" evidence="5">
    <location>
        <begin position="516"/>
        <end position="534"/>
    </location>
</feature>
<evidence type="ECO:0000313" key="8">
    <source>
        <dbReference type="EMBL" id="KAJ6649909.1"/>
    </source>
</evidence>
<dbReference type="InterPro" id="IPR000884">
    <property type="entry name" value="TSP1_rpt"/>
</dbReference>
<dbReference type="Pfam" id="PF19030">
    <property type="entry name" value="TSP1_ADAMTS"/>
    <property type="match status" value="4"/>
</dbReference>
<comment type="caution">
    <text evidence="8">The sequence shown here is derived from an EMBL/GenBank/DDBJ whole genome shotgun (WGS) entry which is preliminary data.</text>
</comment>
<evidence type="ECO:0000259" key="6">
    <source>
        <dbReference type="PROSITE" id="PS50900"/>
    </source>
</evidence>
<evidence type="ECO:0000256" key="5">
    <source>
        <dbReference type="PROSITE-ProRule" id="PRU01005"/>
    </source>
</evidence>
<dbReference type="PROSITE" id="PS50900">
    <property type="entry name" value="PLAC"/>
    <property type="match status" value="1"/>
</dbReference>
<evidence type="ECO:0000313" key="9">
    <source>
        <dbReference type="Proteomes" id="UP001151699"/>
    </source>
</evidence>
<feature type="non-terminal residue" evidence="8">
    <location>
        <position position="1"/>
    </location>
</feature>
<reference evidence="8" key="1">
    <citation type="submission" date="2022-07" db="EMBL/GenBank/DDBJ databases">
        <authorList>
            <person name="Trinca V."/>
            <person name="Uliana J.V.C."/>
            <person name="Torres T.T."/>
            <person name="Ward R.J."/>
            <person name="Monesi N."/>
        </authorList>
    </citation>
    <scope>NUCLEOTIDE SEQUENCE</scope>
    <source>
        <strain evidence="8">HSMRA1968</strain>
        <tissue evidence="8">Whole embryos</tissue>
    </source>
</reference>
<dbReference type="GO" id="GO:0031012">
    <property type="term" value="C:extracellular matrix"/>
    <property type="evidence" value="ECO:0007669"/>
    <property type="project" value="TreeGrafter"/>
</dbReference>
<feature type="disulfide bond" evidence="5">
    <location>
        <begin position="525"/>
        <end position="538"/>
    </location>
</feature>
<dbReference type="GO" id="GO:0006508">
    <property type="term" value="P:proteolysis"/>
    <property type="evidence" value="ECO:0007669"/>
    <property type="project" value="TreeGrafter"/>
</dbReference>
<dbReference type="InterPro" id="IPR003582">
    <property type="entry name" value="ShKT_dom"/>
</dbReference>
<feature type="domain" description="ShKT" evidence="7">
    <location>
        <begin position="509"/>
        <end position="542"/>
    </location>
</feature>
<dbReference type="InterPro" id="IPR036383">
    <property type="entry name" value="TSP1_rpt_sf"/>
</dbReference>
<evidence type="ECO:0000256" key="2">
    <source>
        <dbReference type="ARBA" id="ARBA00022525"/>
    </source>
</evidence>
<dbReference type="Pfam" id="PF08686">
    <property type="entry name" value="PLAC"/>
    <property type="match status" value="1"/>
</dbReference>
<comment type="subcellular location">
    <subcellularLocation>
        <location evidence="1">Secreted</location>
    </subcellularLocation>
</comment>
<feature type="non-terminal residue" evidence="8">
    <location>
        <position position="542"/>
    </location>
</feature>
<dbReference type="PROSITE" id="PS50092">
    <property type="entry name" value="TSP1"/>
    <property type="match status" value="3"/>
</dbReference>
<sequence length="542" mass="61608">LSYSDDDKAIINGDHTISQSGIYEAAGATFDYQRIDGITNNSTSNYRKMEGVTEWITCTGRITETIQLKVLSRDKNPGIKYEYLLPINNNFEFNSDENYDYTSAETELPPLSTVAGQRHTLKSGTVTATPMNVTRERRRRRFMWKVVDFHPCNKSCGGGIQTPIYHCVKEGPSKRFLPKRCAHLAKPILSDSVLKCNTQPCPAYWKISEWSSCQCTGYNDTGFQKREIKCVQELGTGMVIQIPVGACLDERPDGRQLCECPKNKQDTYKYRVSPGGFNSIKHRVHHSKIPILNDDNNNVPSRPDHRNRKSGVWLASEWIEQCTTQCGEGIQYRSIFCDRSPPNIERCDIRLTPDTTRQCTATEKCDIGEWFIGSWSQCTGDCFNLTQSRTIYCIKDGNIVDDAICANDQKPVSFQKCNISQVPECGPSWHYSEWSDCSRPCGTGLQKRSIKCLRYEPIEGEMKESDSCRHKKRKRASQQCNTHSCDSTTTEPAPDPQVDLIQNDIAPECKDELSNCLFAVKQQLCNWPYIKEQCCETCFYKS</sequence>
<organism evidence="8 9">
    <name type="scientific">Pseudolycoriella hygida</name>
    <dbReference type="NCBI Taxonomy" id="35572"/>
    <lineage>
        <taxon>Eukaryota</taxon>
        <taxon>Metazoa</taxon>
        <taxon>Ecdysozoa</taxon>
        <taxon>Arthropoda</taxon>
        <taxon>Hexapoda</taxon>
        <taxon>Insecta</taxon>
        <taxon>Pterygota</taxon>
        <taxon>Neoptera</taxon>
        <taxon>Endopterygota</taxon>
        <taxon>Diptera</taxon>
        <taxon>Nematocera</taxon>
        <taxon>Sciaroidea</taxon>
        <taxon>Sciaridae</taxon>
        <taxon>Pseudolycoriella</taxon>
    </lineage>
</organism>
<dbReference type="PANTHER" id="PTHR13723">
    <property type="entry name" value="ADAMTS A DISINTEGRIN AND METALLOPROTEASE WITH THROMBOSPONDIN MOTIFS PROTEASE"/>
    <property type="match status" value="1"/>
</dbReference>
<dbReference type="GO" id="GO:0005576">
    <property type="term" value="C:extracellular region"/>
    <property type="evidence" value="ECO:0007669"/>
    <property type="project" value="UniProtKB-SubCell"/>
</dbReference>
<evidence type="ECO:0000256" key="4">
    <source>
        <dbReference type="ARBA" id="ARBA00022737"/>
    </source>
</evidence>
<dbReference type="EMBL" id="WJQU01000001">
    <property type="protein sequence ID" value="KAJ6649909.1"/>
    <property type="molecule type" value="Genomic_DNA"/>
</dbReference>
<protein>
    <submittedName>
        <fullName evidence="8">Thrombospondin type-1 domain-containing protein 4</fullName>
    </submittedName>
</protein>
<name>A0A9Q0NHQ3_9DIPT</name>
<evidence type="ECO:0000256" key="3">
    <source>
        <dbReference type="ARBA" id="ARBA00022729"/>
    </source>
</evidence>
<gene>
    <name evidence="8" type="primary">Thsd4</name>
    <name evidence="8" type="ORF">Bhyg_05150</name>
</gene>
<dbReference type="SMART" id="SM00209">
    <property type="entry name" value="TSP1"/>
    <property type="match status" value="4"/>
</dbReference>
<accession>A0A9Q0NHQ3</accession>
<dbReference type="InterPro" id="IPR010909">
    <property type="entry name" value="PLAC"/>
</dbReference>
<dbReference type="Proteomes" id="UP001151699">
    <property type="component" value="Chromosome A"/>
</dbReference>
<dbReference type="Pfam" id="PF05986">
    <property type="entry name" value="ADAMTS_spacer1"/>
    <property type="match status" value="1"/>
</dbReference>
<dbReference type="SUPFAM" id="SSF82895">
    <property type="entry name" value="TSP-1 type 1 repeat"/>
    <property type="match status" value="4"/>
</dbReference>
<dbReference type="AlphaFoldDB" id="A0A9Q0NHQ3"/>
<evidence type="ECO:0000256" key="1">
    <source>
        <dbReference type="ARBA" id="ARBA00004613"/>
    </source>
</evidence>